<comment type="caution">
    <text evidence="1">The sequence shown here is derived from an EMBL/GenBank/DDBJ whole genome shotgun (WGS) entry which is preliminary data.</text>
</comment>
<evidence type="ECO:0000313" key="1">
    <source>
        <dbReference type="EMBL" id="OLP87278.1"/>
    </source>
</evidence>
<reference evidence="1 2" key="1">
    <citation type="submission" date="2016-02" db="EMBL/GenBank/DDBJ databases">
        <title>Genome analysis of coral dinoflagellate symbionts highlights evolutionary adaptations to a symbiotic lifestyle.</title>
        <authorList>
            <person name="Aranda M."/>
            <person name="Li Y."/>
            <person name="Liew Y.J."/>
            <person name="Baumgarten S."/>
            <person name="Simakov O."/>
            <person name="Wilson M."/>
            <person name="Piel J."/>
            <person name="Ashoor H."/>
            <person name="Bougouffa S."/>
            <person name="Bajic V.B."/>
            <person name="Ryu T."/>
            <person name="Ravasi T."/>
            <person name="Bayer T."/>
            <person name="Micklem G."/>
            <person name="Kim H."/>
            <person name="Bhak J."/>
            <person name="Lajeunesse T.C."/>
            <person name="Voolstra C.R."/>
        </authorList>
    </citation>
    <scope>NUCLEOTIDE SEQUENCE [LARGE SCALE GENOMIC DNA]</scope>
    <source>
        <strain evidence="1 2">CCMP2467</strain>
    </source>
</reference>
<sequence length="243" mass="27340">MVHFTISDQVSAIGIGVGLFLPIWSTDAIWSLTRVSVLVQFSRYLFWVRSLERLTAFEAAQAQTLEDASALEGWRGLFLNAPLSRDFLEGCGAAFFLFFADTLLDQQIPVTNDWTVLVGSCGTFWAVPSWAESSEDYPQSPAHCDCIPEGQCKHSAGLVFAPYQTDEATTNAVEHLYALYRHEEPKVLGPFRPRDMVFEKPSSIQKRTYQLPRSRTCRTSAALLFIKATFQRAKQTHIQTATY</sequence>
<dbReference type="AlphaFoldDB" id="A0A1Q9CWI6"/>
<proteinExistence type="predicted"/>
<dbReference type="Proteomes" id="UP000186817">
    <property type="component" value="Unassembled WGS sequence"/>
</dbReference>
<keyword evidence="2" id="KW-1185">Reference proteome</keyword>
<dbReference type="EMBL" id="LSRX01000869">
    <property type="protein sequence ID" value="OLP87278.1"/>
    <property type="molecule type" value="Genomic_DNA"/>
</dbReference>
<evidence type="ECO:0000313" key="2">
    <source>
        <dbReference type="Proteomes" id="UP000186817"/>
    </source>
</evidence>
<organism evidence="1 2">
    <name type="scientific">Symbiodinium microadriaticum</name>
    <name type="common">Dinoflagellate</name>
    <name type="synonym">Zooxanthella microadriatica</name>
    <dbReference type="NCBI Taxonomy" id="2951"/>
    <lineage>
        <taxon>Eukaryota</taxon>
        <taxon>Sar</taxon>
        <taxon>Alveolata</taxon>
        <taxon>Dinophyceae</taxon>
        <taxon>Suessiales</taxon>
        <taxon>Symbiodiniaceae</taxon>
        <taxon>Symbiodinium</taxon>
    </lineage>
</organism>
<protein>
    <submittedName>
        <fullName evidence="1">Uncharacterized protein</fullName>
    </submittedName>
</protein>
<accession>A0A1Q9CWI6</accession>
<name>A0A1Q9CWI6_SYMMI</name>
<gene>
    <name evidence="1" type="ORF">AK812_SmicGene31516</name>
</gene>